<feature type="domain" description="Nucleotidyl transferase" evidence="2">
    <location>
        <begin position="10"/>
        <end position="259"/>
    </location>
</feature>
<dbReference type="EMBL" id="CP029289">
    <property type="protein sequence ID" value="AWR93417.1"/>
    <property type="molecule type" value="Genomic_DNA"/>
</dbReference>
<feature type="domain" description="Mannose-1-phosphate guanyltransferase C-terminal" evidence="3">
    <location>
        <begin position="305"/>
        <end position="405"/>
    </location>
</feature>
<keyword evidence="4" id="KW-0808">Transferase</keyword>
<dbReference type="Proteomes" id="UP000248044">
    <property type="component" value="Chromosome"/>
</dbReference>
<dbReference type="AlphaFoldDB" id="A0A2U9IBM0"/>
<protein>
    <submittedName>
        <fullName evidence="4">Nucleotidyltransferase</fullName>
    </submittedName>
</protein>
<reference evidence="4 5" key="1">
    <citation type="submission" date="2018-05" db="EMBL/GenBank/DDBJ databases">
        <title>Complete Genome Sequences of Extremely Thermoacidophilic, Metal-Mobilizing Type-Strain Members of the Archaeal Family Sulfolobaceae: Acidianus brierleyi DSM-1651T, Acidianus sulfidivorans DSM-18786T, Metallosphaera hakonensis DSM-7519T, and Metallosphaera prunae DSM-10039T.</title>
        <authorList>
            <person name="Counts J.A."/>
            <person name="Kelly R.M."/>
        </authorList>
    </citation>
    <scope>NUCLEOTIDE SEQUENCE [LARGE SCALE GENOMIC DNA]</scope>
    <source>
        <strain evidence="4 5">DSM 1651</strain>
    </source>
</reference>
<dbReference type="GO" id="GO:0016740">
    <property type="term" value="F:transferase activity"/>
    <property type="evidence" value="ECO:0007669"/>
    <property type="project" value="UniProtKB-KW"/>
</dbReference>
<keyword evidence="5" id="KW-1185">Reference proteome</keyword>
<dbReference type="CDD" id="cd04181">
    <property type="entry name" value="NTP_transferase"/>
    <property type="match status" value="1"/>
</dbReference>
<dbReference type="InterPro" id="IPR056729">
    <property type="entry name" value="GMPPB_C"/>
</dbReference>
<dbReference type="Pfam" id="PF25087">
    <property type="entry name" value="GMPPB_C"/>
    <property type="match status" value="1"/>
</dbReference>
<evidence type="ECO:0000313" key="4">
    <source>
        <dbReference type="EMBL" id="AWR93417.1"/>
    </source>
</evidence>
<accession>A0A2U9IBM0</accession>
<evidence type="ECO:0000259" key="3">
    <source>
        <dbReference type="Pfam" id="PF25087"/>
    </source>
</evidence>
<proteinExistence type="inferred from homology"/>
<dbReference type="InterPro" id="IPR005835">
    <property type="entry name" value="NTP_transferase_dom"/>
</dbReference>
<dbReference type="KEGG" id="abri:DFR85_01125"/>
<dbReference type="SUPFAM" id="SSF53448">
    <property type="entry name" value="Nucleotide-diphospho-sugar transferases"/>
    <property type="match status" value="1"/>
</dbReference>
<name>A0A2U9IBM0_9CREN</name>
<dbReference type="RefSeq" id="WP_110269301.1">
    <property type="nucleotide sequence ID" value="NZ_CP029289.2"/>
</dbReference>
<gene>
    <name evidence="4" type="ORF">DFR85_01125</name>
</gene>
<evidence type="ECO:0000313" key="5">
    <source>
        <dbReference type="Proteomes" id="UP000248044"/>
    </source>
</evidence>
<dbReference type="Pfam" id="PF00483">
    <property type="entry name" value="NTP_transferase"/>
    <property type="match status" value="1"/>
</dbReference>
<dbReference type="SUPFAM" id="SSF51161">
    <property type="entry name" value="Trimeric LpxA-like enzymes"/>
    <property type="match status" value="1"/>
</dbReference>
<dbReference type="Gene3D" id="2.160.10.10">
    <property type="entry name" value="Hexapeptide repeat proteins"/>
    <property type="match status" value="1"/>
</dbReference>
<dbReference type="InterPro" id="IPR029044">
    <property type="entry name" value="Nucleotide-diphossugar_trans"/>
</dbReference>
<dbReference type="OrthoDB" id="15372at2157"/>
<sequence>MKWDPADIKVIIPIGGEATRLRPLTIETSKATVRLLNRPMIEFSILELAKQGVKEFIFGVRGYINYKSLFDTFKEGIGFSARYRIKPRVHFKYQPRVDSLGNADSVKINMEYYRIEDITLVIQGDNIFRINLKNLIDYHLNKNSIMTIVLKKWNNVEDFGVADLDNDMRIKRFVEKPKKEEAPSNLINTGIYVLSPKIMEIFNNEDVQKMREEGKMDFGKDIIPYLIENGYPVYGYEMNDVWFDVGTPDRYLDAMETLLATLSDQEIGGKRIDENKRIFVQGSSSDSIRRRNIIISKYKRGRLEIEGNALIGRHCQIGSNIFIQNSTVDNFSIIENDVKIIKSSIMDRTYIGKNVRIENSIIGRHSEIKDGTKIIDSVIGDDVTIGEESEIVRSRIYPHRAINSGSKIHDTILT</sequence>
<dbReference type="InterPro" id="IPR050486">
    <property type="entry name" value="Mannose-1P_guanyltransferase"/>
</dbReference>
<dbReference type="Gene3D" id="3.90.550.10">
    <property type="entry name" value="Spore Coat Polysaccharide Biosynthesis Protein SpsA, Chain A"/>
    <property type="match status" value="1"/>
</dbReference>
<organism evidence="4 5">
    <name type="scientific">Acidianus brierleyi</name>
    <dbReference type="NCBI Taxonomy" id="41673"/>
    <lineage>
        <taxon>Archaea</taxon>
        <taxon>Thermoproteota</taxon>
        <taxon>Thermoprotei</taxon>
        <taxon>Sulfolobales</taxon>
        <taxon>Sulfolobaceae</taxon>
        <taxon>Acidianus</taxon>
    </lineage>
</organism>
<evidence type="ECO:0000259" key="2">
    <source>
        <dbReference type="Pfam" id="PF00483"/>
    </source>
</evidence>
<comment type="similarity">
    <text evidence="1">Belongs to the transferase hexapeptide repeat family.</text>
</comment>
<dbReference type="GeneID" id="36830715"/>
<dbReference type="InterPro" id="IPR011004">
    <property type="entry name" value="Trimer_LpxA-like_sf"/>
</dbReference>
<dbReference type="PANTHER" id="PTHR22572">
    <property type="entry name" value="SUGAR-1-PHOSPHATE GUANYL TRANSFERASE"/>
    <property type="match status" value="1"/>
</dbReference>
<evidence type="ECO:0000256" key="1">
    <source>
        <dbReference type="ARBA" id="ARBA00007274"/>
    </source>
</evidence>